<dbReference type="SUPFAM" id="SSF52096">
    <property type="entry name" value="ClpP/crotonase"/>
    <property type="match status" value="1"/>
</dbReference>
<gene>
    <name evidence="3" type="ORF">rosag_14010</name>
</gene>
<evidence type="ECO:0000256" key="1">
    <source>
        <dbReference type="SAM" id="SignalP"/>
    </source>
</evidence>
<keyword evidence="4" id="KW-1185">Reference proteome</keyword>
<organism evidence="3 4">
    <name type="scientific">Roseisolibacter agri</name>
    <dbReference type="NCBI Taxonomy" id="2014610"/>
    <lineage>
        <taxon>Bacteria</taxon>
        <taxon>Pseudomonadati</taxon>
        <taxon>Gemmatimonadota</taxon>
        <taxon>Gemmatimonadia</taxon>
        <taxon>Gemmatimonadales</taxon>
        <taxon>Gemmatimonadaceae</taxon>
        <taxon>Roseisolibacter</taxon>
    </lineage>
</organism>
<dbReference type="Pfam" id="PF03572">
    <property type="entry name" value="Peptidase_S41"/>
    <property type="match status" value="1"/>
</dbReference>
<dbReference type="CDD" id="cd07563">
    <property type="entry name" value="Peptidase_S41_IRBP"/>
    <property type="match status" value="1"/>
</dbReference>
<dbReference type="InterPro" id="IPR006311">
    <property type="entry name" value="TAT_signal"/>
</dbReference>
<evidence type="ECO:0000259" key="2">
    <source>
        <dbReference type="SMART" id="SM00245"/>
    </source>
</evidence>
<accession>A0AA37QDU3</accession>
<name>A0AA37QDU3_9BACT</name>
<dbReference type="AlphaFoldDB" id="A0AA37QDU3"/>
<feature type="signal peptide" evidence="1">
    <location>
        <begin position="1"/>
        <end position="31"/>
    </location>
</feature>
<keyword evidence="1" id="KW-0732">Signal</keyword>
<dbReference type="Proteomes" id="UP001161325">
    <property type="component" value="Unassembled WGS sequence"/>
</dbReference>
<dbReference type="SMART" id="SM00245">
    <property type="entry name" value="TSPc"/>
    <property type="match status" value="1"/>
</dbReference>
<protein>
    <submittedName>
        <fullName evidence="3">Interphotoreceptor retinoid-binding protein</fullName>
    </submittedName>
</protein>
<dbReference type="EMBL" id="BRXS01000002">
    <property type="protein sequence ID" value="GLC24888.1"/>
    <property type="molecule type" value="Genomic_DNA"/>
</dbReference>
<dbReference type="PANTHER" id="PTHR11261">
    <property type="entry name" value="INTERPHOTORECEPTOR RETINOID-BINDING PROTEIN"/>
    <property type="match status" value="1"/>
</dbReference>
<dbReference type="PANTHER" id="PTHR11261:SF3">
    <property type="entry name" value="RETINOL-BINDING PROTEIN 3"/>
    <property type="match status" value="1"/>
</dbReference>
<feature type="domain" description="Tail specific protease" evidence="2">
    <location>
        <begin position="135"/>
        <end position="339"/>
    </location>
</feature>
<sequence length="363" mass="38017">MPPSRRSRLPRTRLLAAALPLLLPAAPALHAQAPAPTPLTAAARRQALDSAAVLLSARYLDPAAGRRLADSLRAWARRDAFATVADPARLADTLGRALRTVVADKHLYLRHVPNVEYVGGAGAGRIVDARVAPAGGAGPVMVRRSGRVDPRDSATIARTNFGFAKVERLEGNVGYVKLDLLVPPDYARATADAALAFLRHTEAVILDVRDVPGGAPQMMQYLLSHFVTGPATLLHASFARADNVADSLWSVPALAERGLGGKPLYILTSARSASAAEMLAYVGQRSRVATVVGETTSGAGNGGRPHTIGAGLQLFVPERQILTGPGWEQTGVVPDVAVPAADALTRALALARQRVAPGTSAVR</sequence>
<proteinExistence type="predicted"/>
<dbReference type="PROSITE" id="PS51318">
    <property type="entry name" value="TAT"/>
    <property type="match status" value="1"/>
</dbReference>
<evidence type="ECO:0000313" key="3">
    <source>
        <dbReference type="EMBL" id="GLC24888.1"/>
    </source>
</evidence>
<dbReference type="InterPro" id="IPR029045">
    <property type="entry name" value="ClpP/crotonase-like_dom_sf"/>
</dbReference>
<dbReference type="RefSeq" id="WP_284349331.1">
    <property type="nucleotide sequence ID" value="NZ_BRXS01000002.1"/>
</dbReference>
<dbReference type="GO" id="GO:0008236">
    <property type="term" value="F:serine-type peptidase activity"/>
    <property type="evidence" value="ECO:0007669"/>
    <property type="project" value="InterPro"/>
</dbReference>
<comment type="caution">
    <text evidence="3">The sequence shown here is derived from an EMBL/GenBank/DDBJ whole genome shotgun (WGS) entry which is preliminary data.</text>
</comment>
<feature type="chain" id="PRO_5041296750" evidence="1">
    <location>
        <begin position="32"/>
        <end position="363"/>
    </location>
</feature>
<dbReference type="InterPro" id="IPR005151">
    <property type="entry name" value="Tail-specific_protease"/>
</dbReference>
<dbReference type="GO" id="GO:0006508">
    <property type="term" value="P:proteolysis"/>
    <property type="evidence" value="ECO:0007669"/>
    <property type="project" value="InterPro"/>
</dbReference>
<reference evidence="3" key="1">
    <citation type="submission" date="2022-08" db="EMBL/GenBank/DDBJ databases">
        <title>Draft genome sequencing of Roseisolibacter agri AW1220.</title>
        <authorList>
            <person name="Tobiishi Y."/>
            <person name="Tonouchi A."/>
        </authorList>
    </citation>
    <scope>NUCLEOTIDE SEQUENCE</scope>
    <source>
        <strain evidence="3">AW1220</strain>
    </source>
</reference>
<evidence type="ECO:0000313" key="4">
    <source>
        <dbReference type="Proteomes" id="UP001161325"/>
    </source>
</evidence>
<dbReference type="Gene3D" id="3.30.750.44">
    <property type="match status" value="1"/>
</dbReference>
<dbReference type="Gene3D" id="3.90.226.10">
    <property type="entry name" value="2-enoyl-CoA Hydratase, Chain A, domain 1"/>
    <property type="match status" value="1"/>
</dbReference>